<evidence type="ECO:0000313" key="3">
    <source>
        <dbReference type="WBParaSite" id="Pan_g362.t1"/>
    </source>
</evidence>
<dbReference type="PANTHER" id="PTHR19446">
    <property type="entry name" value="REVERSE TRANSCRIPTASES"/>
    <property type="match status" value="1"/>
</dbReference>
<dbReference type="Pfam" id="PF00078">
    <property type="entry name" value="RVT_1"/>
    <property type="match status" value="1"/>
</dbReference>
<dbReference type="CDD" id="cd01650">
    <property type="entry name" value="RT_nLTR_like"/>
    <property type="match status" value="1"/>
</dbReference>
<protein>
    <submittedName>
        <fullName evidence="3">Reverse transcriptase domain-containing protein</fullName>
    </submittedName>
</protein>
<reference evidence="2" key="1">
    <citation type="journal article" date="2013" name="Genetics">
        <title>The draft genome and transcriptome of Panagrellus redivivus are shaped by the harsh demands of a free-living lifestyle.</title>
        <authorList>
            <person name="Srinivasan J."/>
            <person name="Dillman A.R."/>
            <person name="Macchietto M.G."/>
            <person name="Heikkinen L."/>
            <person name="Lakso M."/>
            <person name="Fracchia K.M."/>
            <person name="Antoshechkin I."/>
            <person name="Mortazavi A."/>
            <person name="Wong G."/>
            <person name="Sternberg P.W."/>
        </authorList>
    </citation>
    <scope>NUCLEOTIDE SEQUENCE [LARGE SCALE GENOMIC DNA]</scope>
    <source>
        <strain evidence="2">MT8872</strain>
    </source>
</reference>
<evidence type="ECO:0000259" key="1">
    <source>
        <dbReference type="Pfam" id="PF00078"/>
    </source>
</evidence>
<keyword evidence="2" id="KW-1185">Reference proteome</keyword>
<sequence>SIFNAVRRIRHTPESWKTSTTVLLHKKDQLDDVHNWRPIALSNTMGKLYASCVAWRLAEWCTENHRITNAQKGFMKFEGCLEHNFTVQSVIHMARQQSKEAAVAWLDFRNAFGSIWHTTIKKAL</sequence>
<dbReference type="Proteomes" id="UP000492821">
    <property type="component" value="Unassembled WGS sequence"/>
</dbReference>
<dbReference type="InterPro" id="IPR000477">
    <property type="entry name" value="RT_dom"/>
</dbReference>
<accession>A0A7E4ZYI0</accession>
<name>A0A7E4ZYI0_PANRE</name>
<dbReference type="WBParaSite" id="Pan_g362.t1">
    <property type="protein sequence ID" value="Pan_g362.t1"/>
    <property type="gene ID" value="Pan_g362"/>
</dbReference>
<proteinExistence type="predicted"/>
<evidence type="ECO:0000313" key="2">
    <source>
        <dbReference type="Proteomes" id="UP000492821"/>
    </source>
</evidence>
<organism evidence="2 3">
    <name type="scientific">Panagrellus redivivus</name>
    <name type="common">Microworm</name>
    <dbReference type="NCBI Taxonomy" id="6233"/>
    <lineage>
        <taxon>Eukaryota</taxon>
        <taxon>Metazoa</taxon>
        <taxon>Ecdysozoa</taxon>
        <taxon>Nematoda</taxon>
        <taxon>Chromadorea</taxon>
        <taxon>Rhabditida</taxon>
        <taxon>Tylenchina</taxon>
        <taxon>Panagrolaimomorpha</taxon>
        <taxon>Panagrolaimoidea</taxon>
        <taxon>Panagrolaimidae</taxon>
        <taxon>Panagrellus</taxon>
    </lineage>
</organism>
<feature type="domain" description="Reverse transcriptase" evidence="1">
    <location>
        <begin position="25"/>
        <end position="119"/>
    </location>
</feature>
<reference evidence="3" key="2">
    <citation type="submission" date="2020-10" db="UniProtKB">
        <authorList>
            <consortium name="WormBaseParasite"/>
        </authorList>
    </citation>
    <scope>IDENTIFICATION</scope>
</reference>
<dbReference type="AlphaFoldDB" id="A0A7E4ZYI0"/>